<name>A0A402CLQ4_RHOWR</name>
<evidence type="ECO:0000313" key="1">
    <source>
        <dbReference type="EMBL" id="GCE44557.1"/>
    </source>
</evidence>
<dbReference type="Proteomes" id="UP000287519">
    <property type="component" value="Unassembled WGS sequence"/>
</dbReference>
<dbReference type="AlphaFoldDB" id="A0A402CLQ4"/>
<dbReference type="EMBL" id="BHYM01000098">
    <property type="protein sequence ID" value="GCE44557.1"/>
    <property type="molecule type" value="Genomic_DNA"/>
</dbReference>
<dbReference type="Gene3D" id="3.10.129.10">
    <property type="entry name" value="Hotdog Thioesterase"/>
    <property type="match status" value="1"/>
</dbReference>
<accession>A0A402CLQ4</accession>
<reference evidence="1 2" key="1">
    <citation type="submission" date="2018-11" db="EMBL/GenBank/DDBJ databases">
        <title>Microbial catabolism of amino acid.</title>
        <authorList>
            <person name="Hibi M."/>
            <person name="Ogawa J."/>
        </authorList>
    </citation>
    <scope>NUCLEOTIDE SEQUENCE [LARGE SCALE GENOMIC DNA]</scope>
    <source>
        <strain evidence="1 2">C31-06</strain>
    </source>
</reference>
<dbReference type="InterPro" id="IPR029069">
    <property type="entry name" value="HotDog_dom_sf"/>
</dbReference>
<comment type="caution">
    <text evidence="1">The sequence shown here is derived from an EMBL/GenBank/DDBJ whole genome shotgun (WGS) entry which is preliminary data.</text>
</comment>
<keyword evidence="2" id="KW-1185">Reference proteome</keyword>
<evidence type="ECO:0000313" key="2">
    <source>
        <dbReference type="Proteomes" id="UP000287519"/>
    </source>
</evidence>
<organism evidence="1 2">
    <name type="scientific">Rhodococcus wratislaviensis</name>
    <name type="common">Tsukamurella wratislaviensis</name>
    <dbReference type="NCBI Taxonomy" id="44752"/>
    <lineage>
        <taxon>Bacteria</taxon>
        <taxon>Bacillati</taxon>
        <taxon>Actinomycetota</taxon>
        <taxon>Actinomycetes</taxon>
        <taxon>Mycobacteriales</taxon>
        <taxon>Nocardiaceae</taxon>
        <taxon>Rhodococcus</taxon>
    </lineage>
</organism>
<evidence type="ECO:0008006" key="3">
    <source>
        <dbReference type="Google" id="ProtNLM"/>
    </source>
</evidence>
<sequence length="90" mass="9760">MGVSIADLGKLVEMGPGDSVMFGELEIEQVAPLTIDSEYTIDGIITDITRHHGRTAGTFDIVTFVLTLTDPCGETVATVTNSFVFIRRQQ</sequence>
<gene>
    <name evidence="1" type="ORF">Rhow_008978</name>
</gene>
<dbReference type="SUPFAM" id="SSF54637">
    <property type="entry name" value="Thioesterase/thiol ester dehydrase-isomerase"/>
    <property type="match status" value="1"/>
</dbReference>
<protein>
    <recommendedName>
        <fullName evidence="3">N-terminal of MaoC-like dehydratase domain-containing protein</fullName>
    </recommendedName>
</protein>
<proteinExistence type="predicted"/>